<comment type="caution">
    <text evidence="1">The sequence shown here is derived from an EMBL/GenBank/DDBJ whole genome shotgun (WGS) entry which is preliminary data.</text>
</comment>
<sequence length="203" mass="23512">MTQIDYVLVGYRDQKHITDAKVVPYEANAAQHHPLICTMKITPPKQKYDEGCGPSRIKWWRLKEKEDAIISRISSPPVTTVEETWQHATQTIAVTRSGLGVTKANRRKIDQQTWLWTDEVKQTVREKKRLYHVYLRSKTAENWRKYLRSEENSEESCGHGEGSPLRRNQQGVGHERWRTACLWSRQVPETAGGGCGKISRNQR</sequence>
<name>A0A016S0A5_9BILA</name>
<evidence type="ECO:0000313" key="1">
    <source>
        <dbReference type="EMBL" id="EYB83792.1"/>
    </source>
</evidence>
<keyword evidence="2" id="KW-1185">Reference proteome</keyword>
<protein>
    <submittedName>
        <fullName evidence="1">Uncharacterized protein</fullName>
    </submittedName>
</protein>
<gene>
    <name evidence="1" type="primary">Acey_s0329.g2668</name>
    <name evidence="1" type="ORF">Y032_0329g2668</name>
</gene>
<dbReference type="STRING" id="53326.A0A016S0A5"/>
<dbReference type="Proteomes" id="UP000024635">
    <property type="component" value="Unassembled WGS sequence"/>
</dbReference>
<organism evidence="1 2">
    <name type="scientific">Ancylostoma ceylanicum</name>
    <dbReference type="NCBI Taxonomy" id="53326"/>
    <lineage>
        <taxon>Eukaryota</taxon>
        <taxon>Metazoa</taxon>
        <taxon>Ecdysozoa</taxon>
        <taxon>Nematoda</taxon>
        <taxon>Chromadorea</taxon>
        <taxon>Rhabditida</taxon>
        <taxon>Rhabditina</taxon>
        <taxon>Rhabditomorpha</taxon>
        <taxon>Strongyloidea</taxon>
        <taxon>Ancylostomatidae</taxon>
        <taxon>Ancylostomatinae</taxon>
        <taxon>Ancylostoma</taxon>
    </lineage>
</organism>
<dbReference type="OrthoDB" id="418748at2759"/>
<evidence type="ECO:0000313" key="2">
    <source>
        <dbReference type="Proteomes" id="UP000024635"/>
    </source>
</evidence>
<accession>A0A016S0A5</accession>
<dbReference type="EMBL" id="JARK01001665">
    <property type="protein sequence ID" value="EYB83792.1"/>
    <property type="molecule type" value="Genomic_DNA"/>
</dbReference>
<reference evidence="2" key="1">
    <citation type="journal article" date="2015" name="Nat. Genet.">
        <title>The genome and transcriptome of the zoonotic hookworm Ancylostoma ceylanicum identify infection-specific gene families.</title>
        <authorList>
            <person name="Schwarz E.M."/>
            <person name="Hu Y."/>
            <person name="Antoshechkin I."/>
            <person name="Miller M.M."/>
            <person name="Sternberg P.W."/>
            <person name="Aroian R.V."/>
        </authorList>
    </citation>
    <scope>NUCLEOTIDE SEQUENCE</scope>
    <source>
        <strain evidence="2">HY135</strain>
    </source>
</reference>
<proteinExistence type="predicted"/>
<dbReference type="AlphaFoldDB" id="A0A016S0A5"/>